<name>A0AAE3XCT0_9DEIO</name>
<evidence type="ECO:0000313" key="2">
    <source>
        <dbReference type="Proteomes" id="UP001185331"/>
    </source>
</evidence>
<proteinExistence type="predicted"/>
<comment type="caution">
    <text evidence="1">The sequence shown here is derived from an EMBL/GenBank/DDBJ whole genome shotgun (WGS) entry which is preliminary data.</text>
</comment>
<dbReference type="Proteomes" id="UP001185331">
    <property type="component" value="Unassembled WGS sequence"/>
</dbReference>
<dbReference type="EMBL" id="JAVDQK010000005">
    <property type="protein sequence ID" value="MDR6218936.1"/>
    <property type="molecule type" value="Genomic_DNA"/>
</dbReference>
<reference evidence="1" key="1">
    <citation type="submission" date="2023-07" db="EMBL/GenBank/DDBJ databases">
        <title>Sorghum-associated microbial communities from plants grown in Nebraska, USA.</title>
        <authorList>
            <person name="Schachtman D."/>
        </authorList>
    </citation>
    <scope>NUCLEOTIDE SEQUENCE</scope>
    <source>
        <strain evidence="1">BE330</strain>
    </source>
</reference>
<evidence type="ECO:0000313" key="1">
    <source>
        <dbReference type="EMBL" id="MDR6218936.1"/>
    </source>
</evidence>
<dbReference type="InterPro" id="IPR018777">
    <property type="entry name" value="Replication_initiator_prot_A"/>
</dbReference>
<dbReference type="Pfam" id="PF10134">
    <property type="entry name" value="RPA"/>
    <property type="match status" value="1"/>
</dbReference>
<dbReference type="RefSeq" id="WP_309853787.1">
    <property type="nucleotide sequence ID" value="NZ_JAVDQJ010000004.1"/>
</dbReference>
<gene>
    <name evidence="1" type="ORF">J2Y00_002533</name>
</gene>
<protein>
    <submittedName>
        <fullName evidence="1">Uncharacterized protein</fullName>
    </submittedName>
</protein>
<accession>A0AAE3XCT0</accession>
<organism evidence="1 2">
    <name type="scientific">Deinococcus soli</name>
    <name type="common">ex Cha et al. 2016</name>
    <dbReference type="NCBI Taxonomy" id="1309411"/>
    <lineage>
        <taxon>Bacteria</taxon>
        <taxon>Thermotogati</taxon>
        <taxon>Deinococcota</taxon>
        <taxon>Deinococci</taxon>
        <taxon>Deinococcales</taxon>
        <taxon>Deinococcaceae</taxon>
        <taxon>Deinococcus</taxon>
    </lineage>
</organism>
<sequence length="478" mass="53445">MSNRKYLNEINRSAMGLIAANRTSKKTRRSVDVILGDRRYKLEASSSGHALPHGVDSDFLTAIFTLALESGIPDDNTLRTTPTELLRTAMITTGGRDYKRLRDSLLRIFHATYVIRDGWFDAEREKWTFKNETFRFIDKLSWEDEEDLNAQAELTANGTLVIRLNEDVVKQLKAGYVHLPDPAVLKALRDAPSRALYHFLEAQRERERKDTGSLPGTLSFTLLGISNLLALDGDSETPLAHNIRRDLRRMSEALHGAGCLKEAVLDGRGWNGNITFTFPDLEVQAVADPEKVDRLVEQGLLPASARQLALKFPDNVETGIRIFQSMVADYRRRGREPKDRRALLAAIVRTPDNYAQVKLLDLDDRPAPAVKPAARAARESAARESSEAYADEVEQKNRHEWDALDASTQVERFIRTVGHLKVKCPTADVTWLRAQGADLYTLQKAMTAALFHGKTPQGVFEDALSAARSQATPPLFGS</sequence>
<dbReference type="AlphaFoldDB" id="A0AAE3XCT0"/>